<dbReference type="Pfam" id="PF00248">
    <property type="entry name" value="Aldo_ket_red"/>
    <property type="match status" value="1"/>
</dbReference>
<evidence type="ECO:0000256" key="2">
    <source>
        <dbReference type="ARBA" id="ARBA00022857"/>
    </source>
</evidence>
<dbReference type="InterPro" id="IPR023210">
    <property type="entry name" value="NADP_OxRdtase_dom"/>
</dbReference>
<evidence type="ECO:0000256" key="1">
    <source>
        <dbReference type="ARBA" id="ARBA00007905"/>
    </source>
</evidence>
<dbReference type="PRINTS" id="PR00069">
    <property type="entry name" value="ALDKETRDTASE"/>
</dbReference>
<accession>A0A8X6K3Q5</accession>
<keyword evidence="6" id="KW-1185">Reference proteome</keyword>
<comment type="similarity">
    <text evidence="1">Belongs to the aldo/keto reductase family.</text>
</comment>
<protein>
    <submittedName>
        <fullName evidence="5">Aldo-keto reductase family 1 member B1</fullName>
    </submittedName>
</protein>
<evidence type="ECO:0000256" key="3">
    <source>
        <dbReference type="ARBA" id="ARBA00023002"/>
    </source>
</evidence>
<evidence type="ECO:0000313" key="5">
    <source>
        <dbReference type="EMBL" id="GFR29556.1"/>
    </source>
</evidence>
<reference evidence="5" key="1">
    <citation type="submission" date="2020-07" db="EMBL/GenBank/DDBJ databases">
        <title>Multicomponent nature underlies the extraordinary mechanical properties of spider dragline silk.</title>
        <authorList>
            <person name="Kono N."/>
            <person name="Nakamura H."/>
            <person name="Mori M."/>
            <person name="Yoshida Y."/>
            <person name="Ohtoshi R."/>
            <person name="Malay A.D."/>
            <person name="Moran D.A.P."/>
            <person name="Tomita M."/>
            <person name="Numata K."/>
            <person name="Arakawa K."/>
        </authorList>
    </citation>
    <scope>NUCLEOTIDE SEQUENCE</scope>
</reference>
<evidence type="ECO:0000259" key="4">
    <source>
        <dbReference type="Pfam" id="PF00248"/>
    </source>
</evidence>
<comment type="caution">
    <text evidence="5">The sequence shown here is derived from an EMBL/GenBank/DDBJ whole genome shotgun (WGS) entry which is preliminary data.</text>
</comment>
<dbReference type="PROSITE" id="PS00798">
    <property type="entry name" value="ALDOKETO_REDUCTASE_1"/>
    <property type="match status" value="1"/>
</dbReference>
<name>A0A8X6K3Q5_TRICU</name>
<proteinExistence type="inferred from homology"/>
<sequence>MTLSKGAGTFIFILSTVNKCCKRNSKCFNLDKVSRRLVASCSKDKILGSFNAGCQFLLKITIVAYTRKLLEILHSLCVKRMAKVPHVKLSNGKEMPLIGLGTWKSKPGQVLEAVKVAIDIGYRHVDCALAYQNETEVGRAIKAKIDDKTIKREDIFVTSKLWNTFHRREKVLECCQKSLKDLGLDYLDLYLIHWPIAYKEGDELFPKNEKGEMLTENIDFKETWKGMEEVYEKGLVKSIGLSNFNSEQINTILSISKVKPVALQVECHPYLNQNKLIEFCKKHDIAVTAYSPLGSPDRPWVKPDEPSVMADPRIKQLAEKYSKSPAQILLRFNVQRNVIVIPKSVTEERIRNNFEIFDFELTPEEMDQISNFQEKYRYCHLNWLKNDPNFPFNIEF</sequence>
<dbReference type="EMBL" id="BMAO01019279">
    <property type="protein sequence ID" value="GFR29556.1"/>
    <property type="molecule type" value="Genomic_DNA"/>
</dbReference>
<dbReference type="InterPro" id="IPR020471">
    <property type="entry name" value="AKR"/>
</dbReference>
<organism evidence="5 6">
    <name type="scientific">Trichonephila clavata</name>
    <name type="common">Joro spider</name>
    <name type="synonym">Nephila clavata</name>
    <dbReference type="NCBI Taxonomy" id="2740835"/>
    <lineage>
        <taxon>Eukaryota</taxon>
        <taxon>Metazoa</taxon>
        <taxon>Ecdysozoa</taxon>
        <taxon>Arthropoda</taxon>
        <taxon>Chelicerata</taxon>
        <taxon>Arachnida</taxon>
        <taxon>Araneae</taxon>
        <taxon>Araneomorphae</taxon>
        <taxon>Entelegynae</taxon>
        <taxon>Araneoidea</taxon>
        <taxon>Nephilidae</taxon>
        <taxon>Trichonephila</taxon>
    </lineage>
</organism>
<dbReference type="PROSITE" id="PS00062">
    <property type="entry name" value="ALDOKETO_REDUCTASE_2"/>
    <property type="match status" value="1"/>
</dbReference>
<evidence type="ECO:0000313" key="6">
    <source>
        <dbReference type="Proteomes" id="UP000887116"/>
    </source>
</evidence>
<dbReference type="OrthoDB" id="416253at2759"/>
<keyword evidence="2" id="KW-0521">NADP</keyword>
<dbReference type="PANTHER" id="PTHR11732">
    <property type="entry name" value="ALDO/KETO REDUCTASE"/>
    <property type="match status" value="1"/>
</dbReference>
<keyword evidence="3" id="KW-0560">Oxidoreductase</keyword>
<dbReference type="InterPro" id="IPR036812">
    <property type="entry name" value="NAD(P)_OxRdtase_dom_sf"/>
</dbReference>
<dbReference type="Gene3D" id="3.20.20.100">
    <property type="entry name" value="NADP-dependent oxidoreductase domain"/>
    <property type="match status" value="1"/>
</dbReference>
<feature type="domain" description="NADP-dependent oxidoreductase" evidence="4">
    <location>
        <begin position="98"/>
        <end position="371"/>
    </location>
</feature>
<dbReference type="AlphaFoldDB" id="A0A8X6K3Q5"/>
<dbReference type="Proteomes" id="UP000887116">
    <property type="component" value="Unassembled WGS sequence"/>
</dbReference>
<dbReference type="GO" id="GO:0016491">
    <property type="term" value="F:oxidoreductase activity"/>
    <property type="evidence" value="ECO:0007669"/>
    <property type="project" value="UniProtKB-KW"/>
</dbReference>
<gene>
    <name evidence="5" type="primary">AKR1B1</name>
    <name evidence="5" type="ORF">TNCT_463141</name>
</gene>
<dbReference type="InterPro" id="IPR018170">
    <property type="entry name" value="Aldo/ket_reductase_CS"/>
</dbReference>
<dbReference type="FunFam" id="3.20.20.100:FF:000006">
    <property type="entry name" value="Aldo-keto reductase family 1 member A1"/>
    <property type="match status" value="1"/>
</dbReference>
<dbReference type="SUPFAM" id="SSF51430">
    <property type="entry name" value="NAD(P)-linked oxidoreductase"/>
    <property type="match status" value="1"/>
</dbReference>